<protein>
    <submittedName>
        <fullName evidence="1">SDR family NAD(P)-dependent oxidoreductase</fullName>
    </submittedName>
</protein>
<reference evidence="1 2" key="1">
    <citation type="submission" date="2020-08" db="EMBL/GenBank/DDBJ databases">
        <title>The genome sequence of type strain Novosphingobium piscinae KCTC 42194.</title>
        <authorList>
            <person name="Liu Y."/>
        </authorList>
    </citation>
    <scope>NUCLEOTIDE SEQUENCE [LARGE SCALE GENOMIC DNA]</scope>
    <source>
        <strain evidence="1 2">KCTC 42194</strain>
    </source>
</reference>
<proteinExistence type="predicted"/>
<accession>A0A7X1KQB9</accession>
<dbReference type="InterPro" id="IPR036291">
    <property type="entry name" value="NAD(P)-bd_dom_sf"/>
</dbReference>
<evidence type="ECO:0000313" key="2">
    <source>
        <dbReference type="Proteomes" id="UP000551327"/>
    </source>
</evidence>
<dbReference type="Proteomes" id="UP000551327">
    <property type="component" value="Unassembled WGS sequence"/>
</dbReference>
<gene>
    <name evidence="1" type="ORF">H7F53_10625</name>
</gene>
<name>A0A7X1KQB9_9SPHN</name>
<dbReference type="GO" id="GO:0016491">
    <property type="term" value="F:oxidoreductase activity"/>
    <property type="evidence" value="ECO:0007669"/>
    <property type="project" value="TreeGrafter"/>
</dbReference>
<evidence type="ECO:0000313" key="1">
    <source>
        <dbReference type="EMBL" id="MBC2669599.1"/>
    </source>
</evidence>
<dbReference type="InterPro" id="IPR002347">
    <property type="entry name" value="SDR_fam"/>
</dbReference>
<dbReference type="PRINTS" id="PR00081">
    <property type="entry name" value="GDHRDH"/>
</dbReference>
<sequence>MPSPRPRRVAVFGAGGGIGAALVAQLISRDDVGEVFALSRTAPPVPADTRGKRVPLAFDLTDEASIAAAAARIAAPLDLCIIATGILTLPDGTGPEKGARQIDPAAMARVFALNTIGPALIAKHLLPLLPRDRPSVFAALSARVGSIGDNRMGGWHSYRASKAALNMLVRNFAIELGRTHRLAICVGLHPGTVDTGLSAPFQRGVPAEQLFTPELSAAHLLRVIDGLTPADSGGCFAWDGARIEP</sequence>
<dbReference type="RefSeq" id="WP_185679457.1">
    <property type="nucleotide sequence ID" value="NZ_JACLAX010000009.1"/>
</dbReference>
<dbReference type="Gene3D" id="3.40.50.720">
    <property type="entry name" value="NAD(P)-binding Rossmann-like Domain"/>
    <property type="match status" value="1"/>
</dbReference>
<dbReference type="InterPro" id="IPR051468">
    <property type="entry name" value="Fungal_SecMetab_SDRs"/>
</dbReference>
<dbReference type="PANTHER" id="PTHR43544">
    <property type="entry name" value="SHORT-CHAIN DEHYDROGENASE/REDUCTASE"/>
    <property type="match status" value="1"/>
</dbReference>
<dbReference type="EMBL" id="JACLAX010000009">
    <property type="protein sequence ID" value="MBC2669599.1"/>
    <property type="molecule type" value="Genomic_DNA"/>
</dbReference>
<dbReference type="SUPFAM" id="SSF51735">
    <property type="entry name" value="NAD(P)-binding Rossmann-fold domains"/>
    <property type="match status" value="1"/>
</dbReference>
<keyword evidence="2" id="KW-1185">Reference proteome</keyword>
<dbReference type="GO" id="GO:0005737">
    <property type="term" value="C:cytoplasm"/>
    <property type="evidence" value="ECO:0007669"/>
    <property type="project" value="TreeGrafter"/>
</dbReference>
<dbReference type="PANTHER" id="PTHR43544:SF12">
    <property type="entry name" value="NAD(P)-BINDING ROSSMANN-FOLD SUPERFAMILY PROTEIN"/>
    <property type="match status" value="1"/>
</dbReference>
<dbReference type="Pfam" id="PF00106">
    <property type="entry name" value="adh_short"/>
    <property type="match status" value="1"/>
</dbReference>
<organism evidence="1 2">
    <name type="scientific">Novosphingobium piscinae</name>
    <dbReference type="NCBI Taxonomy" id="1507448"/>
    <lineage>
        <taxon>Bacteria</taxon>
        <taxon>Pseudomonadati</taxon>
        <taxon>Pseudomonadota</taxon>
        <taxon>Alphaproteobacteria</taxon>
        <taxon>Sphingomonadales</taxon>
        <taxon>Sphingomonadaceae</taxon>
        <taxon>Novosphingobium</taxon>
    </lineage>
</organism>
<dbReference type="AlphaFoldDB" id="A0A7X1KQB9"/>
<comment type="caution">
    <text evidence="1">The sequence shown here is derived from an EMBL/GenBank/DDBJ whole genome shotgun (WGS) entry which is preliminary data.</text>
</comment>